<proteinExistence type="predicted"/>
<evidence type="ECO:0000256" key="2">
    <source>
        <dbReference type="PROSITE-ProRule" id="PRU00035"/>
    </source>
</evidence>
<dbReference type="InterPro" id="IPR051831">
    <property type="entry name" value="Bromodomain_contain_prot"/>
</dbReference>
<dbReference type="AlphaFoldDB" id="A0AA87ZEM6"/>
<gene>
    <name evidence="6" type="ORF">TIFTF001_000045</name>
</gene>
<keyword evidence="3" id="KW-0175">Coiled coil</keyword>
<dbReference type="PRINTS" id="PR00503">
    <property type="entry name" value="BROMODOMAIN"/>
</dbReference>
<dbReference type="Proteomes" id="UP001187192">
    <property type="component" value="Unassembled WGS sequence"/>
</dbReference>
<feature type="region of interest" description="Disordered" evidence="4">
    <location>
        <begin position="271"/>
        <end position="304"/>
    </location>
</feature>
<sequence>MSSNEGSEVEVSEQRRKSARILALEEEKREKQKRNLRAIANNTNNLSNKGKAILSGNIGPFRYEPLQHHGRVFSSKSTTMPPLTMKRGRNQKRLEDVDLSSLAQSLAQQDSECQTNGNTLTGNDQQPNGQSSIQRKPEKRIFECILDLLQRKDKYKIFAKPVDPKEVENYYTIIKEPMDFGTMRTKLHEGRYTSLEQFESDVFLISSNAIHFNSSTTIYYKEARRLQELAQTVFGVVRTDPNKLDSQFSLTRGGREPKILPTISEIKGPRTRLRRPTGLRASQLGSRDDWNSTSPRRGRPPISRPWAAFASDKESQVSAVYNAPKTVVESLLRFVKELGPTAQKVAARKLNQDLPKPPNPTPSQTPLIPPKQTITQPLLLPSPPISSPPRTASNNLLRNPINSANSPGISNAAYNQKITFLKFLLRNPPSPSSGIQINEPKTNNDIDLMFPFKQATYDLLGKMPVSVNVTGANRTYPSGQNINVAQQQQQMTNTQNSKFRLASHLKVIPVYDPNNGKRFRTVDMIAESNKRWKQLAIDQGDHDDQDHDQQFRNWQPMIRGKQKVVDHGDNNDEKLASTNWQSRAKDFVYRESNFLSPMIPAETTSFQTAYGSAQAGTSSISNYLMNSSTNSLANNLTHTNPSMEGFGKGVSSLQMMPSNDHDRNPFPYASPSTQLGFLPTPLCNETSSVVHDHGAGASTSGCGHQRINFTQELLPLMDSPPPDLDLQL</sequence>
<evidence type="ECO:0000259" key="5">
    <source>
        <dbReference type="PROSITE" id="PS50014"/>
    </source>
</evidence>
<dbReference type="PROSITE" id="PS50014">
    <property type="entry name" value="BROMODOMAIN_2"/>
    <property type="match status" value="1"/>
</dbReference>
<dbReference type="Pfam" id="PF00439">
    <property type="entry name" value="Bromodomain"/>
    <property type="match status" value="1"/>
</dbReference>
<dbReference type="InterPro" id="IPR036427">
    <property type="entry name" value="Bromodomain-like_sf"/>
</dbReference>
<reference evidence="6" key="1">
    <citation type="submission" date="2023-07" db="EMBL/GenBank/DDBJ databases">
        <title>draft genome sequence of fig (Ficus carica).</title>
        <authorList>
            <person name="Takahashi T."/>
            <person name="Nishimura K."/>
        </authorList>
    </citation>
    <scope>NUCLEOTIDE SEQUENCE</scope>
</reference>
<evidence type="ECO:0000256" key="3">
    <source>
        <dbReference type="SAM" id="Coils"/>
    </source>
</evidence>
<dbReference type="SUPFAM" id="SSF47370">
    <property type="entry name" value="Bromodomain"/>
    <property type="match status" value="1"/>
</dbReference>
<keyword evidence="7" id="KW-1185">Reference proteome</keyword>
<dbReference type="PANTHER" id="PTHR22881">
    <property type="entry name" value="BROMODOMAIN CONTAINING PROTEIN"/>
    <property type="match status" value="1"/>
</dbReference>
<keyword evidence="1 2" id="KW-0103">Bromodomain</keyword>
<dbReference type="PANTHER" id="PTHR22881:SF26">
    <property type="entry name" value="BROMODOMAIN CONTAINING PROTEIN, EXPRESSED"/>
    <property type="match status" value="1"/>
</dbReference>
<feature type="compositionally biased region" description="Low complexity" evidence="4">
    <location>
        <begin position="292"/>
        <end position="304"/>
    </location>
</feature>
<feature type="region of interest" description="Disordered" evidence="4">
    <location>
        <begin position="106"/>
        <end position="135"/>
    </location>
</feature>
<feature type="region of interest" description="Disordered" evidence="4">
    <location>
        <begin position="349"/>
        <end position="399"/>
    </location>
</feature>
<feature type="compositionally biased region" description="Pro residues" evidence="4">
    <location>
        <begin position="355"/>
        <end position="369"/>
    </location>
</feature>
<dbReference type="CDD" id="cd04369">
    <property type="entry name" value="Bromodomain"/>
    <property type="match status" value="1"/>
</dbReference>
<dbReference type="Gene3D" id="1.20.920.10">
    <property type="entry name" value="Bromodomain-like"/>
    <property type="match status" value="1"/>
</dbReference>
<evidence type="ECO:0000313" key="6">
    <source>
        <dbReference type="EMBL" id="GMN23256.1"/>
    </source>
</evidence>
<dbReference type="SMART" id="SM00297">
    <property type="entry name" value="BROMO"/>
    <property type="match status" value="1"/>
</dbReference>
<name>A0AA87ZEM6_FICCA</name>
<feature type="compositionally biased region" description="Polar residues" evidence="4">
    <location>
        <begin position="112"/>
        <end position="134"/>
    </location>
</feature>
<evidence type="ECO:0000256" key="4">
    <source>
        <dbReference type="SAM" id="MobiDB-lite"/>
    </source>
</evidence>
<evidence type="ECO:0000313" key="7">
    <source>
        <dbReference type="Proteomes" id="UP001187192"/>
    </source>
</evidence>
<dbReference type="InterPro" id="IPR001487">
    <property type="entry name" value="Bromodomain"/>
</dbReference>
<comment type="caution">
    <text evidence="6">The sequence shown here is derived from an EMBL/GenBank/DDBJ whole genome shotgun (WGS) entry which is preliminary data.</text>
</comment>
<feature type="coiled-coil region" evidence="3">
    <location>
        <begin position="14"/>
        <end position="49"/>
    </location>
</feature>
<feature type="compositionally biased region" description="Polar residues" evidence="4">
    <location>
        <begin position="390"/>
        <end position="399"/>
    </location>
</feature>
<protein>
    <recommendedName>
        <fullName evidence="5">Bromo domain-containing protein</fullName>
    </recommendedName>
</protein>
<evidence type="ECO:0000256" key="1">
    <source>
        <dbReference type="ARBA" id="ARBA00023117"/>
    </source>
</evidence>
<feature type="domain" description="Bromo" evidence="5">
    <location>
        <begin position="150"/>
        <end position="220"/>
    </location>
</feature>
<organism evidence="6 7">
    <name type="scientific">Ficus carica</name>
    <name type="common">Common fig</name>
    <dbReference type="NCBI Taxonomy" id="3494"/>
    <lineage>
        <taxon>Eukaryota</taxon>
        <taxon>Viridiplantae</taxon>
        <taxon>Streptophyta</taxon>
        <taxon>Embryophyta</taxon>
        <taxon>Tracheophyta</taxon>
        <taxon>Spermatophyta</taxon>
        <taxon>Magnoliopsida</taxon>
        <taxon>eudicotyledons</taxon>
        <taxon>Gunneridae</taxon>
        <taxon>Pentapetalae</taxon>
        <taxon>rosids</taxon>
        <taxon>fabids</taxon>
        <taxon>Rosales</taxon>
        <taxon>Moraceae</taxon>
        <taxon>Ficeae</taxon>
        <taxon>Ficus</taxon>
    </lineage>
</organism>
<dbReference type="EMBL" id="BTGU01000001">
    <property type="protein sequence ID" value="GMN23256.1"/>
    <property type="molecule type" value="Genomic_DNA"/>
</dbReference>
<accession>A0AA87ZEM6</accession>